<dbReference type="InterPro" id="IPR006260">
    <property type="entry name" value="TonB/TolA_C"/>
</dbReference>
<dbReference type="NCBIfam" id="TIGR01352">
    <property type="entry name" value="tonB_Cterm"/>
    <property type="match status" value="1"/>
</dbReference>
<feature type="chain" id="PRO_5046126707" evidence="10">
    <location>
        <begin position="20"/>
        <end position="135"/>
    </location>
</feature>
<evidence type="ECO:0000256" key="4">
    <source>
        <dbReference type="ARBA" id="ARBA00022475"/>
    </source>
</evidence>
<keyword evidence="3" id="KW-0813">Transport</keyword>
<evidence type="ECO:0000256" key="5">
    <source>
        <dbReference type="ARBA" id="ARBA00022519"/>
    </source>
</evidence>
<gene>
    <name evidence="12" type="ORF">ACFSYC_10115</name>
</gene>
<protein>
    <submittedName>
        <fullName evidence="12">Energy transducer TonB</fullName>
    </submittedName>
</protein>
<dbReference type="InterPro" id="IPR051045">
    <property type="entry name" value="TonB-dependent_transducer"/>
</dbReference>
<dbReference type="PANTHER" id="PTHR33446:SF2">
    <property type="entry name" value="PROTEIN TONB"/>
    <property type="match status" value="1"/>
</dbReference>
<evidence type="ECO:0000313" key="12">
    <source>
        <dbReference type="EMBL" id="MFD2865040.1"/>
    </source>
</evidence>
<evidence type="ECO:0000256" key="1">
    <source>
        <dbReference type="ARBA" id="ARBA00004383"/>
    </source>
</evidence>
<comment type="similarity">
    <text evidence="2">Belongs to the TonB family.</text>
</comment>
<dbReference type="RefSeq" id="WP_377126634.1">
    <property type="nucleotide sequence ID" value="NZ_JBHUON010000010.1"/>
</dbReference>
<evidence type="ECO:0000256" key="7">
    <source>
        <dbReference type="ARBA" id="ARBA00022927"/>
    </source>
</evidence>
<dbReference type="PROSITE" id="PS52015">
    <property type="entry name" value="TONB_CTD"/>
    <property type="match status" value="1"/>
</dbReference>
<keyword evidence="6" id="KW-0812">Transmembrane</keyword>
<comment type="subcellular location">
    <subcellularLocation>
        <location evidence="1">Cell inner membrane</location>
        <topology evidence="1">Single-pass membrane protein</topology>
        <orientation evidence="1">Periplasmic side</orientation>
    </subcellularLocation>
</comment>
<dbReference type="PANTHER" id="PTHR33446">
    <property type="entry name" value="PROTEIN TONB-RELATED"/>
    <property type="match status" value="1"/>
</dbReference>
<keyword evidence="13" id="KW-1185">Reference proteome</keyword>
<keyword evidence="5" id="KW-0997">Cell inner membrane</keyword>
<proteinExistence type="inferred from homology"/>
<dbReference type="Gene3D" id="3.30.1150.10">
    <property type="match status" value="1"/>
</dbReference>
<evidence type="ECO:0000256" key="6">
    <source>
        <dbReference type="ARBA" id="ARBA00022692"/>
    </source>
</evidence>
<evidence type="ECO:0000256" key="8">
    <source>
        <dbReference type="ARBA" id="ARBA00022989"/>
    </source>
</evidence>
<name>A0ABW5XNK3_9SPHI</name>
<evidence type="ECO:0000256" key="3">
    <source>
        <dbReference type="ARBA" id="ARBA00022448"/>
    </source>
</evidence>
<dbReference type="EMBL" id="JBHUON010000010">
    <property type="protein sequence ID" value="MFD2865040.1"/>
    <property type="molecule type" value="Genomic_DNA"/>
</dbReference>
<dbReference type="Pfam" id="PF03544">
    <property type="entry name" value="TonB_C"/>
    <property type="match status" value="1"/>
</dbReference>
<dbReference type="SUPFAM" id="SSF74653">
    <property type="entry name" value="TolA/TonB C-terminal domain"/>
    <property type="match status" value="1"/>
</dbReference>
<sequence length="135" mass="14898">MKNYLLLLFVLIAPFGLKAQTKVTLSKDTTTYDASNIERQPAFPGGKDKFIKFVSVTQKYPATSRQNNIQGDVELSFLVNTDGTLSDIKVAKSLAEDLDQEAIRILKRSAKWVPAKKNGKLIDCAATATISFKSK</sequence>
<keyword evidence="9" id="KW-0472">Membrane</keyword>
<comment type="caution">
    <text evidence="12">The sequence shown here is derived from an EMBL/GenBank/DDBJ whole genome shotgun (WGS) entry which is preliminary data.</text>
</comment>
<feature type="signal peptide" evidence="10">
    <location>
        <begin position="1"/>
        <end position="19"/>
    </location>
</feature>
<keyword evidence="4" id="KW-1003">Cell membrane</keyword>
<keyword evidence="7" id="KW-0653">Protein transport</keyword>
<evidence type="ECO:0000259" key="11">
    <source>
        <dbReference type="PROSITE" id="PS52015"/>
    </source>
</evidence>
<evidence type="ECO:0000256" key="9">
    <source>
        <dbReference type="ARBA" id="ARBA00023136"/>
    </source>
</evidence>
<evidence type="ECO:0000256" key="2">
    <source>
        <dbReference type="ARBA" id="ARBA00006555"/>
    </source>
</evidence>
<keyword evidence="8" id="KW-1133">Transmembrane helix</keyword>
<reference evidence="13" key="1">
    <citation type="journal article" date="2019" name="Int. J. Syst. Evol. Microbiol.">
        <title>The Global Catalogue of Microorganisms (GCM) 10K type strain sequencing project: providing services to taxonomists for standard genome sequencing and annotation.</title>
        <authorList>
            <consortium name="The Broad Institute Genomics Platform"/>
            <consortium name="The Broad Institute Genome Sequencing Center for Infectious Disease"/>
            <person name="Wu L."/>
            <person name="Ma J."/>
        </authorList>
    </citation>
    <scope>NUCLEOTIDE SEQUENCE [LARGE SCALE GENOMIC DNA]</scope>
    <source>
        <strain evidence="13">KCTC 52232</strain>
    </source>
</reference>
<evidence type="ECO:0000256" key="10">
    <source>
        <dbReference type="SAM" id="SignalP"/>
    </source>
</evidence>
<organism evidence="12 13">
    <name type="scientific">Mucilaginibacter antarcticus</name>
    <dbReference type="NCBI Taxonomy" id="1855725"/>
    <lineage>
        <taxon>Bacteria</taxon>
        <taxon>Pseudomonadati</taxon>
        <taxon>Bacteroidota</taxon>
        <taxon>Sphingobacteriia</taxon>
        <taxon>Sphingobacteriales</taxon>
        <taxon>Sphingobacteriaceae</taxon>
        <taxon>Mucilaginibacter</taxon>
    </lineage>
</organism>
<accession>A0ABW5XNK3</accession>
<feature type="domain" description="TonB C-terminal" evidence="11">
    <location>
        <begin position="45"/>
        <end position="135"/>
    </location>
</feature>
<dbReference type="InterPro" id="IPR037682">
    <property type="entry name" value="TonB_C"/>
</dbReference>
<dbReference type="Proteomes" id="UP001597601">
    <property type="component" value="Unassembled WGS sequence"/>
</dbReference>
<evidence type="ECO:0000313" key="13">
    <source>
        <dbReference type="Proteomes" id="UP001597601"/>
    </source>
</evidence>
<keyword evidence="10" id="KW-0732">Signal</keyword>